<name>A0A8X7MLH5_9BASI</name>
<feature type="region of interest" description="Disordered" evidence="1">
    <location>
        <begin position="1"/>
        <end position="24"/>
    </location>
</feature>
<accession>A0A8X7MLH5</accession>
<dbReference type="PANTHER" id="PTHR33050">
    <property type="entry name" value="REVERSE TRANSCRIPTASE DOMAIN-CONTAINING PROTEIN"/>
    <property type="match status" value="1"/>
</dbReference>
<dbReference type="SUPFAM" id="SSF56672">
    <property type="entry name" value="DNA/RNA polymerases"/>
    <property type="match status" value="1"/>
</dbReference>
<feature type="compositionally biased region" description="Polar residues" evidence="1">
    <location>
        <begin position="1"/>
        <end position="14"/>
    </location>
</feature>
<dbReference type="EMBL" id="LWDE02001619">
    <property type="protein sequence ID" value="KAE8239713.1"/>
    <property type="molecule type" value="Genomic_DNA"/>
</dbReference>
<keyword evidence="3" id="KW-1185">Reference proteome</keyword>
<comment type="caution">
    <text evidence="2">The sequence shown here is derived from an EMBL/GenBank/DDBJ whole genome shotgun (WGS) entry which is preliminary data.</text>
</comment>
<dbReference type="InterPro" id="IPR052055">
    <property type="entry name" value="Hepadnavirus_pol/RT"/>
</dbReference>
<organism evidence="2 3">
    <name type="scientific">Tilletia controversa</name>
    <name type="common">dwarf bunt fungus</name>
    <dbReference type="NCBI Taxonomy" id="13291"/>
    <lineage>
        <taxon>Eukaryota</taxon>
        <taxon>Fungi</taxon>
        <taxon>Dikarya</taxon>
        <taxon>Basidiomycota</taxon>
        <taxon>Ustilaginomycotina</taxon>
        <taxon>Exobasidiomycetes</taxon>
        <taxon>Tilletiales</taxon>
        <taxon>Tilletiaceae</taxon>
        <taxon>Tilletia</taxon>
    </lineage>
</organism>
<protein>
    <recommendedName>
        <fullName evidence="4">Reverse transcriptase domain-containing protein</fullName>
    </recommendedName>
</protein>
<dbReference type="InterPro" id="IPR043502">
    <property type="entry name" value="DNA/RNA_pol_sf"/>
</dbReference>
<sequence>MTTRSPVSTSTLDSARTEPAPAHTVVHRAAPEPMATFSAPSSRPLPAQPITPLLPGGWSEALRRTGLARRYPSLVNSITYGFNIGIPPLTTTLTPPNHRSSRENPAATRQLIQKELDAGRYGGPFSLHFVLQALGHIQTSPLGLVPKDGTSFRLIQDFSFPRGPDSHSINNHLHASDWPTTWGAARALCQAILLLPPSARAAVRDVDAAYRTIPLHPSQWPGTVLHDDEYNYYIDYCLGFGLSPAAGAWGHVADALADILRRSGMAIVLKWVDDFIFLTVPLSDLDHTNRLLRKRRFSTSDQPQQRGGTTFFLNERGEEQADDGFGSFQNLTLATQPHQLVTSLQVINDITTSLGLPWKASKDRDFAPVQQYTGFIFDIPHRTVRLPEAKRLRYLDNVRAWLGRSRSTLAQASTIIGQLQHACFVHSAGRKRLAFLRQFLAVNAHHHPDAPLHPPRHLRSDLLWWESSLSIPDRQRCFAADSSSLDIGLYTDASEWGLGITLGDAALSLPFDPAQSVSPFSIVWAEALAFEIALRIAIHRGISDSNLVIHCDNAAVVATAQTGYMRNQQVMLVLQRIRQLEASANIEVAPVFTRSEDNPADSYSRGLRTPSTFITLPDLPIEITQFFPRHVFPDRHAHRSGAADPTPSI</sequence>
<evidence type="ECO:0000313" key="3">
    <source>
        <dbReference type="Proteomes" id="UP000077684"/>
    </source>
</evidence>
<evidence type="ECO:0000256" key="1">
    <source>
        <dbReference type="SAM" id="MobiDB-lite"/>
    </source>
</evidence>
<dbReference type="Proteomes" id="UP000077684">
    <property type="component" value="Unassembled WGS sequence"/>
</dbReference>
<gene>
    <name evidence="2" type="ORF">A4X06_0g8083</name>
</gene>
<evidence type="ECO:0008006" key="4">
    <source>
        <dbReference type="Google" id="ProtNLM"/>
    </source>
</evidence>
<reference evidence="2" key="1">
    <citation type="submission" date="2016-04" db="EMBL/GenBank/DDBJ databases">
        <authorList>
            <person name="Nguyen H.D."/>
            <person name="Samba Siva P."/>
            <person name="Cullis J."/>
            <person name="Levesque C.A."/>
            <person name="Hambleton S."/>
        </authorList>
    </citation>
    <scope>NUCLEOTIDE SEQUENCE</scope>
    <source>
        <strain evidence="2">DAOMC 236426</strain>
    </source>
</reference>
<evidence type="ECO:0000313" key="2">
    <source>
        <dbReference type="EMBL" id="KAE8239713.1"/>
    </source>
</evidence>
<dbReference type="PANTHER" id="PTHR33050:SF7">
    <property type="entry name" value="RIBONUCLEASE H"/>
    <property type="match status" value="1"/>
</dbReference>
<reference evidence="2" key="2">
    <citation type="journal article" date="2019" name="IMA Fungus">
        <title>Genome sequencing and comparison of five Tilletia species to identify candidate genes for the detection of regulated species infecting wheat.</title>
        <authorList>
            <person name="Nguyen H.D.T."/>
            <person name="Sultana T."/>
            <person name="Kesanakurti P."/>
            <person name="Hambleton S."/>
        </authorList>
    </citation>
    <scope>NUCLEOTIDE SEQUENCE</scope>
    <source>
        <strain evidence="2">DAOMC 236426</strain>
    </source>
</reference>
<proteinExistence type="predicted"/>
<dbReference type="AlphaFoldDB" id="A0A8X7MLH5"/>